<feature type="binding site" evidence="4">
    <location>
        <position position="280"/>
    </location>
    <ligand>
        <name>S-adenosyl-L-methionine</name>
        <dbReference type="ChEBI" id="CHEBI:59789"/>
    </ligand>
</feature>
<keyword evidence="3 4" id="KW-0949">S-adenosyl-L-methionine</keyword>
<sequence>MTSQDKPTDHDPRAGESEQRPAAVPDGRPAEVSDGRPAVVDKPDWRHRRIEVEIGAVAHGGHCVARHEGRVVFVRHALPGELAVVLVTDDTGGSFCRGDAVEVLRPSADRVEPPCPFSGPGLCGGCDWQHASWDAQRELKAAVVEEQLQRLANVRRSVVVEELPGGPDGWRTRMRMAVGPERRAGFRGHRRHSVVVVDECVIAAPGALDEAVRREWAVGGELSITRDAGGQVHVTESGKPQPRNGRRAVPGRPIRRRGSGTAVELAAERTWRLDAEGFWQVHPAAADTLASVVRDWAGGEPGQLAWDLYGGVGLFASVLAGQVGPTGRVVVVESSHRAVQDGVANLSDLAQVEFRRGKVEDVLSSPDFVDQVPDVVVLDPPRKGAGKVVVGEIARRSPARVVYVACDPAALARDVATFAELGYQLAELRAFDAFPMTHHVECVALLVPRT</sequence>
<evidence type="ECO:0000256" key="5">
    <source>
        <dbReference type="SAM" id="MobiDB-lite"/>
    </source>
</evidence>
<keyword evidence="8" id="KW-1185">Reference proteome</keyword>
<dbReference type="PANTHER" id="PTHR11061">
    <property type="entry name" value="RNA M5U METHYLTRANSFERASE"/>
    <property type="match status" value="1"/>
</dbReference>
<dbReference type="GO" id="GO:0070475">
    <property type="term" value="P:rRNA base methylation"/>
    <property type="evidence" value="ECO:0007669"/>
    <property type="project" value="TreeGrafter"/>
</dbReference>
<evidence type="ECO:0000313" key="7">
    <source>
        <dbReference type="EMBL" id="PRY30272.1"/>
    </source>
</evidence>
<gene>
    <name evidence="7" type="ORF">CLV43_1244</name>
</gene>
<name>A0A2T0SA37_9PSEU</name>
<evidence type="ECO:0000256" key="4">
    <source>
        <dbReference type="PROSITE-ProRule" id="PRU01024"/>
    </source>
</evidence>
<feature type="binding site" evidence="4">
    <location>
        <position position="333"/>
    </location>
    <ligand>
        <name>S-adenosyl-L-methionine</name>
        <dbReference type="ChEBI" id="CHEBI:59789"/>
    </ligand>
</feature>
<feature type="active site" description="Nucleophile" evidence="4">
    <location>
        <position position="406"/>
    </location>
</feature>
<dbReference type="PROSITE" id="PS51687">
    <property type="entry name" value="SAM_MT_RNA_M5U"/>
    <property type="match status" value="1"/>
</dbReference>
<protein>
    <submittedName>
        <fullName evidence="7">23S rRNA m(5)U-1939 methyltransferase</fullName>
    </submittedName>
</protein>
<dbReference type="Gene3D" id="3.40.50.150">
    <property type="entry name" value="Vaccinia Virus protein VP39"/>
    <property type="match status" value="1"/>
</dbReference>
<dbReference type="GO" id="GO:0070041">
    <property type="term" value="F:rRNA (uridine-C5-)-methyltransferase activity"/>
    <property type="evidence" value="ECO:0007669"/>
    <property type="project" value="TreeGrafter"/>
</dbReference>
<dbReference type="Gene3D" id="2.40.50.140">
    <property type="entry name" value="Nucleic acid-binding proteins"/>
    <property type="match status" value="1"/>
</dbReference>
<evidence type="ECO:0000256" key="3">
    <source>
        <dbReference type="ARBA" id="ARBA00022691"/>
    </source>
</evidence>
<proteinExistence type="inferred from homology"/>
<dbReference type="PROSITE" id="PS50926">
    <property type="entry name" value="TRAM"/>
    <property type="match status" value="1"/>
</dbReference>
<accession>A0A2T0SA37</accession>
<reference evidence="7 8" key="1">
    <citation type="submission" date="2018-03" db="EMBL/GenBank/DDBJ databases">
        <title>Genomic Encyclopedia of Archaeal and Bacterial Type Strains, Phase II (KMG-II): from individual species to whole genera.</title>
        <authorList>
            <person name="Goeker M."/>
        </authorList>
    </citation>
    <scope>NUCLEOTIDE SEQUENCE [LARGE SCALE GENOMIC DNA]</scope>
    <source>
        <strain evidence="7 8">DSM 44720</strain>
    </source>
</reference>
<feature type="region of interest" description="Disordered" evidence="5">
    <location>
        <begin position="230"/>
        <end position="259"/>
    </location>
</feature>
<dbReference type="PROSITE" id="PS01231">
    <property type="entry name" value="TRMA_2"/>
    <property type="match status" value="1"/>
</dbReference>
<comment type="similarity">
    <text evidence="4">Belongs to the class I-like SAM-binding methyltransferase superfamily. RNA M5U methyltransferase family.</text>
</comment>
<dbReference type="SUPFAM" id="SSF53335">
    <property type="entry name" value="S-adenosyl-L-methionine-dependent methyltransferases"/>
    <property type="match status" value="1"/>
</dbReference>
<dbReference type="InterPro" id="IPR012340">
    <property type="entry name" value="NA-bd_OB-fold"/>
</dbReference>
<keyword evidence="2 4" id="KW-0808">Transferase</keyword>
<evidence type="ECO:0000259" key="6">
    <source>
        <dbReference type="PROSITE" id="PS50926"/>
    </source>
</evidence>
<dbReference type="PANTHER" id="PTHR11061:SF30">
    <property type="entry name" value="TRNA (URACIL(54)-C(5))-METHYLTRANSFERASE"/>
    <property type="match status" value="1"/>
</dbReference>
<feature type="binding site" evidence="4">
    <location>
        <position position="379"/>
    </location>
    <ligand>
        <name>S-adenosyl-L-methionine</name>
        <dbReference type="ChEBI" id="CHEBI:59789"/>
    </ligand>
</feature>
<dbReference type="Proteomes" id="UP000239494">
    <property type="component" value="Unassembled WGS sequence"/>
</dbReference>
<dbReference type="InterPro" id="IPR029063">
    <property type="entry name" value="SAM-dependent_MTases_sf"/>
</dbReference>
<feature type="compositionally biased region" description="Basic and acidic residues" evidence="5">
    <location>
        <begin position="1"/>
        <end position="19"/>
    </location>
</feature>
<evidence type="ECO:0000256" key="1">
    <source>
        <dbReference type="ARBA" id="ARBA00022603"/>
    </source>
</evidence>
<keyword evidence="1 4" id="KW-0489">Methyltransferase</keyword>
<evidence type="ECO:0000313" key="8">
    <source>
        <dbReference type="Proteomes" id="UP000239494"/>
    </source>
</evidence>
<dbReference type="AlphaFoldDB" id="A0A2T0SA37"/>
<dbReference type="Gene3D" id="2.40.50.1070">
    <property type="match status" value="1"/>
</dbReference>
<dbReference type="EMBL" id="PVTF01000024">
    <property type="protein sequence ID" value="PRY30272.1"/>
    <property type="molecule type" value="Genomic_DNA"/>
</dbReference>
<feature type="region of interest" description="Disordered" evidence="5">
    <location>
        <begin position="1"/>
        <end position="42"/>
    </location>
</feature>
<comment type="caution">
    <text evidence="7">The sequence shown here is derived from an EMBL/GenBank/DDBJ whole genome shotgun (WGS) entry which is preliminary data.</text>
</comment>
<feature type="domain" description="TRAM" evidence="6">
    <location>
        <begin position="43"/>
        <end position="102"/>
    </location>
</feature>
<dbReference type="InterPro" id="IPR002792">
    <property type="entry name" value="TRAM_dom"/>
</dbReference>
<dbReference type="SUPFAM" id="SSF50249">
    <property type="entry name" value="Nucleic acid-binding proteins"/>
    <property type="match status" value="1"/>
</dbReference>
<dbReference type="Pfam" id="PF05958">
    <property type="entry name" value="tRNA_U5-meth_tr"/>
    <property type="match status" value="1"/>
</dbReference>
<dbReference type="InterPro" id="IPR010280">
    <property type="entry name" value="U5_MeTrfase_fam"/>
</dbReference>
<evidence type="ECO:0000256" key="2">
    <source>
        <dbReference type="ARBA" id="ARBA00022679"/>
    </source>
</evidence>
<dbReference type="Pfam" id="PF01938">
    <property type="entry name" value="TRAM"/>
    <property type="match status" value="1"/>
</dbReference>
<feature type="binding site" evidence="4">
    <location>
        <position position="309"/>
    </location>
    <ligand>
        <name>S-adenosyl-L-methionine</name>
        <dbReference type="ChEBI" id="CHEBI:59789"/>
    </ligand>
</feature>
<dbReference type="InterPro" id="IPR030391">
    <property type="entry name" value="MeTrfase_TrmA_CS"/>
</dbReference>
<organism evidence="7 8">
    <name type="scientific">Umezawaea tangerina</name>
    <dbReference type="NCBI Taxonomy" id="84725"/>
    <lineage>
        <taxon>Bacteria</taxon>
        <taxon>Bacillati</taxon>
        <taxon>Actinomycetota</taxon>
        <taxon>Actinomycetes</taxon>
        <taxon>Pseudonocardiales</taxon>
        <taxon>Pseudonocardiaceae</taxon>
        <taxon>Umezawaea</taxon>
    </lineage>
</organism>
<feature type="compositionally biased region" description="Basic and acidic residues" evidence="5">
    <location>
        <begin position="28"/>
        <end position="42"/>
    </location>
</feature>